<sequence>MPTATLTADLFVSADGWARGERSPGYFGYFGPELGRWIEEESARPQHVVMGRLTYEALDAVPAEARDEGYEQMTRLPTTVFSRTLSSAAWPGAVVESRDLVEAVGELKERSEVPLRTMGSLSLVKQLLNAGLVDRLRLMTFPLLVGPGGREATFDGVEEAELALVDHTVLDGRILLVEYAPTGRPIPH</sequence>
<organism evidence="2 3">
    <name type="scientific">Glycomyces endophyticus</name>
    <dbReference type="NCBI Taxonomy" id="480996"/>
    <lineage>
        <taxon>Bacteria</taxon>
        <taxon>Bacillati</taxon>
        <taxon>Actinomycetota</taxon>
        <taxon>Actinomycetes</taxon>
        <taxon>Glycomycetales</taxon>
        <taxon>Glycomycetaceae</taxon>
        <taxon>Glycomyces</taxon>
    </lineage>
</organism>
<dbReference type="Proteomes" id="UP001499851">
    <property type="component" value="Unassembled WGS sequence"/>
</dbReference>
<evidence type="ECO:0000313" key="3">
    <source>
        <dbReference type="Proteomes" id="UP001499851"/>
    </source>
</evidence>
<gene>
    <name evidence="2" type="ORF">GCM10009830_39670</name>
</gene>
<name>A0ABN2HI87_9ACTN</name>
<proteinExistence type="predicted"/>
<keyword evidence="3" id="KW-1185">Reference proteome</keyword>
<dbReference type="InterPro" id="IPR024072">
    <property type="entry name" value="DHFR-like_dom_sf"/>
</dbReference>
<reference evidence="2 3" key="1">
    <citation type="journal article" date="2019" name="Int. J. Syst. Evol. Microbiol.">
        <title>The Global Catalogue of Microorganisms (GCM) 10K type strain sequencing project: providing services to taxonomists for standard genome sequencing and annotation.</title>
        <authorList>
            <consortium name="The Broad Institute Genomics Platform"/>
            <consortium name="The Broad Institute Genome Sequencing Center for Infectious Disease"/>
            <person name="Wu L."/>
            <person name="Ma J."/>
        </authorList>
    </citation>
    <scope>NUCLEOTIDE SEQUENCE [LARGE SCALE GENOMIC DNA]</scope>
    <source>
        <strain evidence="2 3">JCM 16001</strain>
    </source>
</reference>
<evidence type="ECO:0000313" key="2">
    <source>
        <dbReference type="EMBL" id="GAA1688156.1"/>
    </source>
</evidence>
<protein>
    <submittedName>
        <fullName evidence="2">Dihydrofolate reductase family protein</fullName>
    </submittedName>
</protein>
<dbReference type="SUPFAM" id="SSF53597">
    <property type="entry name" value="Dihydrofolate reductase-like"/>
    <property type="match status" value="1"/>
</dbReference>
<feature type="domain" description="Bacterial bifunctional deaminase-reductase C-terminal" evidence="1">
    <location>
        <begin position="5"/>
        <end position="175"/>
    </location>
</feature>
<evidence type="ECO:0000259" key="1">
    <source>
        <dbReference type="Pfam" id="PF01872"/>
    </source>
</evidence>
<dbReference type="RefSeq" id="WP_344490048.1">
    <property type="nucleotide sequence ID" value="NZ_BAAAQF010000019.1"/>
</dbReference>
<comment type="caution">
    <text evidence="2">The sequence shown here is derived from an EMBL/GenBank/DDBJ whole genome shotgun (WGS) entry which is preliminary data.</text>
</comment>
<dbReference type="Gene3D" id="3.40.430.10">
    <property type="entry name" value="Dihydrofolate Reductase, subunit A"/>
    <property type="match status" value="1"/>
</dbReference>
<accession>A0ABN2HI87</accession>
<dbReference type="EMBL" id="BAAAQF010000019">
    <property type="protein sequence ID" value="GAA1688156.1"/>
    <property type="molecule type" value="Genomic_DNA"/>
</dbReference>
<dbReference type="InterPro" id="IPR002734">
    <property type="entry name" value="RibDG_C"/>
</dbReference>
<dbReference type="Pfam" id="PF01872">
    <property type="entry name" value="RibD_C"/>
    <property type="match status" value="1"/>
</dbReference>